<dbReference type="NCBIfam" id="TIGR02605">
    <property type="entry name" value="CxxC_CxxC_SSSS"/>
    <property type="match status" value="1"/>
</dbReference>
<dbReference type="EMBL" id="LIAW01000154">
    <property type="protein sequence ID" value="KRO32029.1"/>
    <property type="molecule type" value="Genomic_DNA"/>
</dbReference>
<organism evidence="3 4">
    <name type="scientific">Actinobacteria bacterium BACL2 MAG-121001-bin67</name>
    <dbReference type="NCBI Taxonomy" id="1655572"/>
    <lineage>
        <taxon>Bacteria</taxon>
        <taxon>Bacillati</taxon>
        <taxon>Actinomycetota</taxon>
        <taxon>Actinomycetes</taxon>
        <taxon>Actinomycetes incertae sedis</taxon>
        <taxon>ac1 cluster</taxon>
    </lineage>
</organism>
<evidence type="ECO:0000313" key="4">
    <source>
        <dbReference type="Proteomes" id="UP000053349"/>
    </source>
</evidence>
<evidence type="ECO:0000313" key="3">
    <source>
        <dbReference type="EMBL" id="KRO32029.1"/>
    </source>
</evidence>
<name>A0A0R2P7N9_9ACTN</name>
<gene>
    <name evidence="3" type="ORF">ABR64_02505</name>
</gene>
<evidence type="ECO:0000256" key="1">
    <source>
        <dbReference type="SAM" id="MobiDB-lite"/>
    </source>
</evidence>
<sequence>MPTYQYQCTACEHAFEEVQSFTDEPISICPECGKEVRKIYSNVGIVFKGSGFYKTDSQVKKSEAPKPTPAATSTPPPAKSD</sequence>
<proteinExistence type="predicted"/>
<dbReference type="InterPro" id="IPR013429">
    <property type="entry name" value="Regulatory_FmdB_Zinc_ribbon"/>
</dbReference>
<feature type="domain" description="Putative regulatory protein FmdB zinc ribbon" evidence="2">
    <location>
        <begin position="1"/>
        <end position="41"/>
    </location>
</feature>
<dbReference type="PANTHER" id="PTHR34404:SF2">
    <property type="entry name" value="CONSERVED SERINE RICH PROTEIN"/>
    <property type="match status" value="1"/>
</dbReference>
<dbReference type="AlphaFoldDB" id="A0A0R2P7N9"/>
<evidence type="ECO:0000259" key="2">
    <source>
        <dbReference type="SMART" id="SM00834"/>
    </source>
</evidence>
<accession>A0A0R2P7N9</accession>
<dbReference type="Proteomes" id="UP000053349">
    <property type="component" value="Unassembled WGS sequence"/>
</dbReference>
<feature type="region of interest" description="Disordered" evidence="1">
    <location>
        <begin position="57"/>
        <end position="81"/>
    </location>
</feature>
<reference evidence="3 4" key="1">
    <citation type="submission" date="2015-10" db="EMBL/GenBank/DDBJ databases">
        <title>Metagenome-Assembled Genomes uncover a global brackish microbiome.</title>
        <authorList>
            <person name="Hugerth L.W."/>
            <person name="Larsson J."/>
            <person name="Alneberg J."/>
            <person name="Lindh M.V."/>
            <person name="Legrand C."/>
            <person name="Pinhassi J."/>
            <person name="Andersson A.F."/>
        </authorList>
    </citation>
    <scope>NUCLEOTIDE SEQUENCE [LARGE SCALE GENOMIC DNA]</scope>
    <source>
        <strain evidence="3">BACL2 MAG-121001-bin67</strain>
    </source>
</reference>
<protein>
    <submittedName>
        <fullName evidence="3">FmdB family transcriptional regulator</fullName>
    </submittedName>
</protein>
<dbReference type="PANTHER" id="PTHR34404">
    <property type="entry name" value="REGULATORY PROTEIN, FMDB FAMILY"/>
    <property type="match status" value="1"/>
</dbReference>
<comment type="caution">
    <text evidence="3">The sequence shown here is derived from an EMBL/GenBank/DDBJ whole genome shotgun (WGS) entry which is preliminary data.</text>
</comment>
<dbReference type="Pfam" id="PF09723">
    <property type="entry name" value="Zn_ribbon_8"/>
    <property type="match status" value="1"/>
</dbReference>
<dbReference type="SMART" id="SM00834">
    <property type="entry name" value="CxxC_CXXC_SSSS"/>
    <property type="match status" value="1"/>
</dbReference>